<gene>
    <name evidence="2" type="ORF">D3M95_08160</name>
</gene>
<evidence type="ECO:0000313" key="2">
    <source>
        <dbReference type="EMBL" id="RIX34285.1"/>
    </source>
</evidence>
<dbReference type="OrthoDB" id="4423208at2"/>
<evidence type="ECO:0000313" key="3">
    <source>
        <dbReference type="Proteomes" id="UP000285278"/>
    </source>
</evidence>
<protein>
    <submittedName>
        <fullName evidence="2">Uncharacterized protein</fullName>
    </submittedName>
</protein>
<dbReference type="Proteomes" id="UP000285278">
    <property type="component" value="Unassembled WGS sequence"/>
</dbReference>
<feature type="region of interest" description="Disordered" evidence="1">
    <location>
        <begin position="107"/>
        <end position="141"/>
    </location>
</feature>
<dbReference type="AlphaFoldDB" id="A0A418Q649"/>
<comment type="caution">
    <text evidence="2">The sequence shown here is derived from an EMBL/GenBank/DDBJ whole genome shotgun (WGS) entry which is preliminary data.</text>
</comment>
<sequence>MEMDTSASMELFTARQLTDMGVTRRVRRRDFHPVMRGFYVRHGHSLADPVPEYPGHSAVTRAVVLSRMAAGGVASHFSALALAGMPFFVDDQPTTFHRQGRAVHGTLAPLPARDSGNMRETGSTGSAGRARRTRGTNHIRSTTSLRPADQVFLIGCARPPRPHHIWRPLPGNTPLLAQRPMVALADVVASLENDRPYVSTERWRIPPPLQPRATTVRQVQVIDAFFHAIPSELTAAQRSLSLVTDLCDAKLVQRLIDLSDPGAESPMETLMRLMVKRPMVERGFRYVSQVDLVVDGRRITRADAIILPNHQSHRIVEVSPRRENEPYPHRVLRLDSSTACGGKGEWAREREWEGAGEWTGELAGERDLSAVALMFDGAHHLQRSQRDRDSAILAAVTGAGLPMLRVTAGMLNEPGHLLGLTLQQLRLC</sequence>
<dbReference type="EMBL" id="QXJK01000008">
    <property type="protein sequence ID" value="RIX34285.1"/>
    <property type="molecule type" value="Genomic_DNA"/>
</dbReference>
<evidence type="ECO:0000256" key="1">
    <source>
        <dbReference type="SAM" id="MobiDB-lite"/>
    </source>
</evidence>
<dbReference type="RefSeq" id="WP_119664981.1">
    <property type="nucleotide sequence ID" value="NZ_QXJK01000008.1"/>
</dbReference>
<keyword evidence="3" id="KW-1185">Reference proteome</keyword>
<proteinExistence type="predicted"/>
<accession>A0A418Q649</accession>
<reference evidence="2 3" key="1">
    <citation type="submission" date="2018-09" db="EMBL/GenBank/DDBJ databases">
        <title>Optimization and identification of Corynebacterium falsenii FN1-14 from fish paste.</title>
        <authorList>
            <person name="Daroonpunt R."/>
            <person name="Tanasupawat S."/>
        </authorList>
    </citation>
    <scope>NUCLEOTIDE SEQUENCE [LARGE SCALE GENOMIC DNA]</scope>
    <source>
        <strain evidence="2 3">FN1-14</strain>
    </source>
</reference>
<organism evidence="2 3">
    <name type="scientific">Corynebacterium falsenii</name>
    <dbReference type="NCBI Taxonomy" id="108486"/>
    <lineage>
        <taxon>Bacteria</taxon>
        <taxon>Bacillati</taxon>
        <taxon>Actinomycetota</taxon>
        <taxon>Actinomycetes</taxon>
        <taxon>Mycobacteriales</taxon>
        <taxon>Corynebacteriaceae</taxon>
        <taxon>Corynebacterium</taxon>
    </lineage>
</organism>
<name>A0A418Q649_9CORY</name>